<comment type="caution">
    <text evidence="1">The sequence shown here is derived from an EMBL/GenBank/DDBJ whole genome shotgun (WGS) entry which is preliminary data.</text>
</comment>
<organism evidence="1 2">
    <name type="scientific">Alligator mississippiensis</name>
    <name type="common">American alligator</name>
    <dbReference type="NCBI Taxonomy" id="8496"/>
    <lineage>
        <taxon>Eukaryota</taxon>
        <taxon>Metazoa</taxon>
        <taxon>Chordata</taxon>
        <taxon>Craniata</taxon>
        <taxon>Vertebrata</taxon>
        <taxon>Euteleostomi</taxon>
        <taxon>Archelosauria</taxon>
        <taxon>Archosauria</taxon>
        <taxon>Crocodylia</taxon>
        <taxon>Alligatoridae</taxon>
        <taxon>Alligatorinae</taxon>
        <taxon>Alligator</taxon>
    </lineage>
</organism>
<evidence type="ECO:0000313" key="2">
    <source>
        <dbReference type="Proteomes" id="UP000050525"/>
    </source>
</evidence>
<sequence>MVCSRQKDRGRTGEANAVSGGGSCYRLYGPVRTTVRLRWRKEQGRKQQPGAEASLNPSVQQHDMLRKQLGTGSQHCNLLPIRLCIRSNQIDILERACRLHQAHIAGIIVSCYEDWWRGSRGSETRQWGCRHPACPQAIVRTFAMT</sequence>
<accession>A0A151P8S3</accession>
<name>A0A151P8S3_ALLMI</name>
<reference evidence="1 2" key="1">
    <citation type="journal article" date="2012" name="Genome Biol.">
        <title>Sequencing three crocodilian genomes to illuminate the evolution of archosaurs and amniotes.</title>
        <authorList>
            <person name="St John J.A."/>
            <person name="Braun E.L."/>
            <person name="Isberg S.R."/>
            <person name="Miles L.G."/>
            <person name="Chong A.Y."/>
            <person name="Gongora J."/>
            <person name="Dalzell P."/>
            <person name="Moran C."/>
            <person name="Bed'hom B."/>
            <person name="Abzhanov A."/>
            <person name="Burgess S.C."/>
            <person name="Cooksey A.M."/>
            <person name="Castoe T.A."/>
            <person name="Crawford N.G."/>
            <person name="Densmore L.D."/>
            <person name="Drew J.C."/>
            <person name="Edwards S.V."/>
            <person name="Faircloth B.C."/>
            <person name="Fujita M.K."/>
            <person name="Greenwold M.J."/>
            <person name="Hoffmann F.G."/>
            <person name="Howard J.M."/>
            <person name="Iguchi T."/>
            <person name="Janes D.E."/>
            <person name="Khan S.Y."/>
            <person name="Kohno S."/>
            <person name="de Koning A.J."/>
            <person name="Lance S.L."/>
            <person name="McCarthy F.M."/>
            <person name="McCormack J.E."/>
            <person name="Merchant M.E."/>
            <person name="Peterson D.G."/>
            <person name="Pollock D.D."/>
            <person name="Pourmand N."/>
            <person name="Raney B.J."/>
            <person name="Roessler K.A."/>
            <person name="Sanford J.R."/>
            <person name="Sawyer R.H."/>
            <person name="Schmidt C.J."/>
            <person name="Triplett E.W."/>
            <person name="Tuberville T.D."/>
            <person name="Venegas-Anaya M."/>
            <person name="Howard J.T."/>
            <person name="Jarvis E.D."/>
            <person name="Guillette L.J.Jr."/>
            <person name="Glenn T.C."/>
            <person name="Green R.E."/>
            <person name="Ray D.A."/>
        </authorList>
    </citation>
    <scope>NUCLEOTIDE SEQUENCE [LARGE SCALE GENOMIC DNA]</scope>
    <source>
        <strain evidence="1">KSC_2009_1</strain>
    </source>
</reference>
<dbReference type="EMBL" id="AKHW03000620">
    <property type="protein sequence ID" value="KYO45309.1"/>
    <property type="molecule type" value="Genomic_DNA"/>
</dbReference>
<evidence type="ECO:0000313" key="1">
    <source>
        <dbReference type="EMBL" id="KYO45309.1"/>
    </source>
</evidence>
<keyword evidence="2" id="KW-1185">Reference proteome</keyword>
<dbReference type="Proteomes" id="UP000050525">
    <property type="component" value="Unassembled WGS sequence"/>
</dbReference>
<gene>
    <name evidence="1" type="ORF">Y1Q_0011210</name>
</gene>
<proteinExistence type="predicted"/>
<dbReference type="AlphaFoldDB" id="A0A151P8S3"/>
<protein>
    <submittedName>
        <fullName evidence="1">Uncharacterized protein</fullName>
    </submittedName>
</protein>